<dbReference type="AlphaFoldDB" id="A0A133KCV7"/>
<gene>
    <name evidence="6" type="ORF">HMPREF3213_03303</name>
</gene>
<dbReference type="InterPro" id="IPR000281">
    <property type="entry name" value="HTH_RpiR"/>
</dbReference>
<organism evidence="6 7">
    <name type="scientific">Heyndrickxia coagulans</name>
    <name type="common">Weizmannia coagulans</name>
    <dbReference type="NCBI Taxonomy" id="1398"/>
    <lineage>
        <taxon>Bacteria</taxon>
        <taxon>Bacillati</taxon>
        <taxon>Bacillota</taxon>
        <taxon>Bacilli</taxon>
        <taxon>Bacillales</taxon>
        <taxon>Bacillaceae</taxon>
        <taxon>Heyndrickxia</taxon>
    </lineage>
</organism>
<dbReference type="Gene3D" id="1.10.10.10">
    <property type="entry name" value="Winged helix-like DNA-binding domain superfamily/Winged helix DNA-binding domain"/>
    <property type="match status" value="1"/>
</dbReference>
<dbReference type="PATRIC" id="fig|1398.22.peg.3316"/>
<feature type="domain" description="SIS" evidence="5">
    <location>
        <begin position="133"/>
        <end position="273"/>
    </location>
</feature>
<dbReference type="GO" id="GO:0097367">
    <property type="term" value="F:carbohydrate derivative binding"/>
    <property type="evidence" value="ECO:0007669"/>
    <property type="project" value="InterPro"/>
</dbReference>
<dbReference type="InterPro" id="IPR046348">
    <property type="entry name" value="SIS_dom_sf"/>
</dbReference>
<evidence type="ECO:0000256" key="3">
    <source>
        <dbReference type="ARBA" id="ARBA00023163"/>
    </source>
</evidence>
<proteinExistence type="predicted"/>
<dbReference type="InterPro" id="IPR036388">
    <property type="entry name" value="WH-like_DNA-bd_sf"/>
</dbReference>
<dbReference type="PANTHER" id="PTHR30514">
    <property type="entry name" value="GLUCOKINASE"/>
    <property type="match status" value="1"/>
</dbReference>
<keyword evidence="1" id="KW-0805">Transcription regulation</keyword>
<dbReference type="GO" id="GO:0003700">
    <property type="term" value="F:DNA-binding transcription factor activity"/>
    <property type="evidence" value="ECO:0007669"/>
    <property type="project" value="InterPro"/>
</dbReference>
<dbReference type="GO" id="GO:0003677">
    <property type="term" value="F:DNA binding"/>
    <property type="evidence" value="ECO:0007669"/>
    <property type="project" value="UniProtKB-KW"/>
</dbReference>
<dbReference type="PANTHER" id="PTHR30514:SF1">
    <property type="entry name" value="HTH-TYPE TRANSCRIPTIONAL REGULATOR HEXR-RELATED"/>
    <property type="match status" value="1"/>
</dbReference>
<sequence>MMVINGGKVVDSILERIQKEMHHFTGTEKKIGTYILEHPEMVPTMTTKDLSEKTGVSESSVVRFCKTIGIASFKTFKLELVKNLTLTESHMTDFSILQQKDSPYDLFQKVTYGNKKAIESCVSSLDRRELEKAANVLENARKVVFFGVGGSVTAAVDACYKFTRLGCQSIFSQDYHYLISLIPYMNKMDVFVALSVSGRTKDVLELADFAKRKGAKVIAITNMEKSPLYKQADIRLCTPISEEDFRIGTTSSRMAQLNIIDALYLSVFQRKGEDILKYYNETRNEYLRLRR</sequence>
<evidence type="ECO:0000256" key="2">
    <source>
        <dbReference type="ARBA" id="ARBA00023125"/>
    </source>
</evidence>
<dbReference type="Pfam" id="PF01418">
    <property type="entry name" value="HTH_6"/>
    <property type="match status" value="1"/>
</dbReference>
<dbReference type="InterPro" id="IPR001347">
    <property type="entry name" value="SIS_dom"/>
</dbReference>
<evidence type="ECO:0000259" key="4">
    <source>
        <dbReference type="PROSITE" id="PS51071"/>
    </source>
</evidence>
<dbReference type="Pfam" id="PF01380">
    <property type="entry name" value="SIS"/>
    <property type="match status" value="1"/>
</dbReference>
<dbReference type="PROSITE" id="PS51071">
    <property type="entry name" value="HTH_RPIR"/>
    <property type="match status" value="1"/>
</dbReference>
<keyword evidence="3" id="KW-0804">Transcription</keyword>
<dbReference type="GO" id="GO:1901135">
    <property type="term" value="P:carbohydrate derivative metabolic process"/>
    <property type="evidence" value="ECO:0007669"/>
    <property type="project" value="InterPro"/>
</dbReference>
<dbReference type="InterPro" id="IPR047640">
    <property type="entry name" value="RpiR-like"/>
</dbReference>
<name>A0A133KCV7_HEYCO</name>
<evidence type="ECO:0000313" key="7">
    <source>
        <dbReference type="Proteomes" id="UP000070376"/>
    </source>
</evidence>
<dbReference type="Gene3D" id="3.40.50.10490">
    <property type="entry name" value="Glucose-6-phosphate isomerase like protein, domain 1"/>
    <property type="match status" value="1"/>
</dbReference>
<protein>
    <submittedName>
        <fullName evidence="6">SIS domain protein</fullName>
    </submittedName>
</protein>
<feature type="domain" description="HTH rpiR-type" evidence="4">
    <location>
        <begin position="11"/>
        <end position="87"/>
    </location>
</feature>
<accession>A0A133KCV7</accession>
<dbReference type="CDD" id="cd05013">
    <property type="entry name" value="SIS_RpiR"/>
    <property type="match status" value="1"/>
</dbReference>
<evidence type="ECO:0000259" key="5">
    <source>
        <dbReference type="PROSITE" id="PS51464"/>
    </source>
</evidence>
<dbReference type="InterPro" id="IPR009057">
    <property type="entry name" value="Homeodomain-like_sf"/>
</dbReference>
<dbReference type="SUPFAM" id="SSF53697">
    <property type="entry name" value="SIS domain"/>
    <property type="match status" value="1"/>
</dbReference>
<dbReference type="PROSITE" id="PS51464">
    <property type="entry name" value="SIS"/>
    <property type="match status" value="1"/>
</dbReference>
<evidence type="ECO:0000256" key="1">
    <source>
        <dbReference type="ARBA" id="ARBA00023015"/>
    </source>
</evidence>
<comment type="caution">
    <text evidence="6">The sequence shown here is derived from an EMBL/GenBank/DDBJ whole genome shotgun (WGS) entry which is preliminary data.</text>
</comment>
<dbReference type="SUPFAM" id="SSF46689">
    <property type="entry name" value="Homeodomain-like"/>
    <property type="match status" value="1"/>
</dbReference>
<dbReference type="Proteomes" id="UP000070376">
    <property type="component" value="Unassembled WGS sequence"/>
</dbReference>
<reference evidence="7" key="1">
    <citation type="submission" date="2016-01" db="EMBL/GenBank/DDBJ databases">
        <authorList>
            <person name="Mitreva M."/>
            <person name="Pepin K.H."/>
            <person name="Mihindukulasuriya K.A."/>
            <person name="Fulton R."/>
            <person name="Fronick C."/>
            <person name="O'Laughlin M."/>
            <person name="Miner T."/>
            <person name="Herter B."/>
            <person name="Rosa B.A."/>
            <person name="Cordes M."/>
            <person name="Tomlinson C."/>
            <person name="Wollam A."/>
            <person name="Palsikar V.B."/>
            <person name="Mardis E.R."/>
            <person name="Wilson R.K."/>
        </authorList>
    </citation>
    <scope>NUCLEOTIDE SEQUENCE [LARGE SCALE GENOMIC DNA]</scope>
    <source>
        <strain evidence="7">GED7749B</strain>
    </source>
</reference>
<dbReference type="InterPro" id="IPR035472">
    <property type="entry name" value="RpiR-like_SIS"/>
</dbReference>
<evidence type="ECO:0000313" key="6">
    <source>
        <dbReference type="EMBL" id="KWZ77317.1"/>
    </source>
</evidence>
<dbReference type="EMBL" id="LRPN01000175">
    <property type="protein sequence ID" value="KWZ77317.1"/>
    <property type="molecule type" value="Genomic_DNA"/>
</dbReference>
<keyword evidence="2" id="KW-0238">DNA-binding</keyword>